<reference evidence="2" key="1">
    <citation type="submission" date="2013-04" db="EMBL/GenBank/DDBJ databases">
        <authorList>
            <person name="Qu J."/>
            <person name="Murali S.C."/>
            <person name="Bandaranaike D."/>
            <person name="Bellair M."/>
            <person name="Blankenburg K."/>
            <person name="Chao H."/>
            <person name="Dinh H."/>
            <person name="Doddapaneni H."/>
            <person name="Downs B."/>
            <person name="Dugan-Rocha S."/>
            <person name="Elkadiri S."/>
            <person name="Gnanaolivu R.D."/>
            <person name="Hernandez B."/>
            <person name="Javaid M."/>
            <person name="Jayaseelan J.C."/>
            <person name="Lee S."/>
            <person name="Li M."/>
            <person name="Ming W."/>
            <person name="Munidasa M."/>
            <person name="Muniz J."/>
            <person name="Nguyen L."/>
            <person name="Ongeri F."/>
            <person name="Osuji N."/>
            <person name="Pu L.-L."/>
            <person name="Puazo M."/>
            <person name="Qu C."/>
            <person name="Quiroz J."/>
            <person name="Raj R."/>
            <person name="Weissenberger G."/>
            <person name="Xin Y."/>
            <person name="Zou X."/>
            <person name="Han Y."/>
            <person name="Richards S."/>
            <person name="Worley K."/>
            <person name="Muzny D."/>
            <person name="Gibbs R."/>
        </authorList>
    </citation>
    <scope>NUCLEOTIDE SEQUENCE</scope>
    <source>
        <strain evidence="2">Sampled in the wild</strain>
    </source>
</reference>
<proteinExistence type="predicted"/>
<comment type="caution">
    <text evidence="2">The sequence shown here is derived from an EMBL/GenBank/DDBJ whole genome shotgun (WGS) entry which is preliminary data.</text>
</comment>
<evidence type="ECO:0000313" key="2">
    <source>
        <dbReference type="EMBL" id="KAG8229914.1"/>
    </source>
</evidence>
<keyword evidence="1" id="KW-0175">Coiled coil</keyword>
<keyword evidence="3" id="KW-1185">Reference proteome</keyword>
<accession>A0A8K0K7J3</accession>
<sequence>MQEEEKCLREEERVRFELQERLFKSCELQVAEACARRERMRKLEEEAANEAMERQRMLDEMARMDKLEQLGGERERRKKAEHRVAVEALLKQRQKQREDEIAEIQQQQKFNEKEQEIRKMVGSPGSFSALCSALLRWSSFLMWQPSSTGVLSLHQAVAQGMLPPGSRILHGHLAPNAVLAQLAYRVGREVLSFSPDSGRFSIFCNCFPSHPPPCGATRRLAPC</sequence>
<evidence type="ECO:0000313" key="3">
    <source>
        <dbReference type="Proteomes" id="UP000792457"/>
    </source>
</evidence>
<evidence type="ECO:0000256" key="1">
    <source>
        <dbReference type="SAM" id="Coils"/>
    </source>
</evidence>
<dbReference type="Proteomes" id="UP000792457">
    <property type="component" value="Unassembled WGS sequence"/>
</dbReference>
<reference evidence="2" key="2">
    <citation type="submission" date="2017-10" db="EMBL/GenBank/DDBJ databases">
        <title>Ladona fulva Genome sequencing and assembly.</title>
        <authorList>
            <person name="Murali S."/>
            <person name="Richards S."/>
            <person name="Bandaranaike D."/>
            <person name="Bellair M."/>
            <person name="Blankenburg K."/>
            <person name="Chao H."/>
            <person name="Dinh H."/>
            <person name="Doddapaneni H."/>
            <person name="Dugan-Rocha S."/>
            <person name="Elkadiri S."/>
            <person name="Gnanaolivu R."/>
            <person name="Hernandez B."/>
            <person name="Skinner E."/>
            <person name="Javaid M."/>
            <person name="Lee S."/>
            <person name="Li M."/>
            <person name="Ming W."/>
            <person name="Munidasa M."/>
            <person name="Muniz J."/>
            <person name="Nguyen L."/>
            <person name="Hughes D."/>
            <person name="Osuji N."/>
            <person name="Pu L.-L."/>
            <person name="Puazo M."/>
            <person name="Qu C."/>
            <person name="Quiroz J."/>
            <person name="Raj R."/>
            <person name="Weissenberger G."/>
            <person name="Xin Y."/>
            <person name="Zou X."/>
            <person name="Han Y."/>
            <person name="Worley K."/>
            <person name="Muzny D."/>
            <person name="Gibbs R."/>
        </authorList>
    </citation>
    <scope>NUCLEOTIDE SEQUENCE</scope>
    <source>
        <strain evidence="2">Sampled in the wild</strain>
    </source>
</reference>
<dbReference type="EMBL" id="KZ308452">
    <property type="protein sequence ID" value="KAG8229914.1"/>
    <property type="molecule type" value="Genomic_DNA"/>
</dbReference>
<feature type="coiled-coil region" evidence="1">
    <location>
        <begin position="1"/>
        <end position="60"/>
    </location>
</feature>
<name>A0A8K0K7J3_LADFU</name>
<organism evidence="2 3">
    <name type="scientific">Ladona fulva</name>
    <name type="common">Scarce chaser dragonfly</name>
    <name type="synonym">Libellula fulva</name>
    <dbReference type="NCBI Taxonomy" id="123851"/>
    <lineage>
        <taxon>Eukaryota</taxon>
        <taxon>Metazoa</taxon>
        <taxon>Ecdysozoa</taxon>
        <taxon>Arthropoda</taxon>
        <taxon>Hexapoda</taxon>
        <taxon>Insecta</taxon>
        <taxon>Pterygota</taxon>
        <taxon>Palaeoptera</taxon>
        <taxon>Odonata</taxon>
        <taxon>Epiprocta</taxon>
        <taxon>Anisoptera</taxon>
        <taxon>Libelluloidea</taxon>
        <taxon>Libellulidae</taxon>
        <taxon>Ladona</taxon>
    </lineage>
</organism>
<dbReference type="AlphaFoldDB" id="A0A8K0K7J3"/>
<gene>
    <name evidence="2" type="ORF">J437_LFUL008246</name>
</gene>
<protein>
    <submittedName>
        <fullName evidence="2">Uncharacterized protein</fullName>
    </submittedName>
</protein>